<gene>
    <name evidence="2" type="ORF">CLA01_14770</name>
</gene>
<reference evidence="2 3" key="1">
    <citation type="submission" date="2019-07" db="EMBL/GenBank/DDBJ databases">
        <title>Whole genome shotgun sequence of Chryseobacterium lathyri NBRC 105250.</title>
        <authorList>
            <person name="Hosoyama A."/>
            <person name="Uohara A."/>
            <person name="Ohji S."/>
            <person name="Ichikawa N."/>
        </authorList>
    </citation>
    <scope>NUCLEOTIDE SEQUENCE [LARGE SCALE GENOMIC DNA]</scope>
    <source>
        <strain evidence="2 3">NBRC 105250</strain>
    </source>
</reference>
<keyword evidence="1" id="KW-0812">Transmembrane</keyword>
<sequence>MIMKTFAAYDFYIQLAILIAGIIIESIGIFGGAFYFVVGIPQLVSFLIRVLQPGKKSLLYIIYGILILPVWISLLLVFGLKVHPDITEMLLMILIGALFYSPVMAVIYIYDNYRTYKSYQ</sequence>
<evidence type="ECO:0000313" key="2">
    <source>
        <dbReference type="EMBL" id="GEN71405.1"/>
    </source>
</evidence>
<dbReference type="Proteomes" id="UP000321150">
    <property type="component" value="Unassembled WGS sequence"/>
</dbReference>
<evidence type="ECO:0000313" key="3">
    <source>
        <dbReference type="Proteomes" id="UP000321150"/>
    </source>
</evidence>
<keyword evidence="1" id="KW-1133">Transmembrane helix</keyword>
<evidence type="ECO:0000256" key="1">
    <source>
        <dbReference type="SAM" id="Phobius"/>
    </source>
</evidence>
<accession>A0A511Y887</accession>
<keyword evidence="1" id="KW-0472">Membrane</keyword>
<dbReference type="AlphaFoldDB" id="A0A511Y887"/>
<feature type="transmembrane region" description="Helical" evidence="1">
    <location>
        <begin position="90"/>
        <end position="110"/>
    </location>
</feature>
<comment type="caution">
    <text evidence="2">The sequence shown here is derived from an EMBL/GenBank/DDBJ whole genome shotgun (WGS) entry which is preliminary data.</text>
</comment>
<proteinExistence type="predicted"/>
<protein>
    <submittedName>
        <fullName evidence="2">Uncharacterized protein</fullName>
    </submittedName>
</protein>
<dbReference type="EMBL" id="BJYI01000005">
    <property type="protein sequence ID" value="GEN71405.1"/>
    <property type="molecule type" value="Genomic_DNA"/>
</dbReference>
<feature type="transmembrane region" description="Helical" evidence="1">
    <location>
        <begin position="58"/>
        <end position="78"/>
    </location>
</feature>
<name>A0A511Y887_9FLAO</name>
<feature type="transmembrane region" description="Helical" evidence="1">
    <location>
        <begin position="12"/>
        <end position="38"/>
    </location>
</feature>
<organism evidence="2 3">
    <name type="scientific">Chryseobacterium lathyri</name>
    <dbReference type="NCBI Taxonomy" id="395933"/>
    <lineage>
        <taxon>Bacteria</taxon>
        <taxon>Pseudomonadati</taxon>
        <taxon>Bacteroidota</taxon>
        <taxon>Flavobacteriia</taxon>
        <taxon>Flavobacteriales</taxon>
        <taxon>Weeksellaceae</taxon>
        <taxon>Chryseobacterium group</taxon>
        <taxon>Chryseobacterium</taxon>
    </lineage>
</organism>